<protein>
    <submittedName>
        <fullName evidence="2">Uncharacterized protein</fullName>
    </submittedName>
</protein>
<evidence type="ECO:0000313" key="2">
    <source>
        <dbReference type="EMBL" id="KAL0632850.1"/>
    </source>
</evidence>
<comment type="caution">
    <text evidence="2">The sequence shown here is derived from an EMBL/GenBank/DDBJ whole genome shotgun (WGS) entry which is preliminary data.</text>
</comment>
<name>A0ABR3GA74_9PEZI</name>
<dbReference type="Proteomes" id="UP001447188">
    <property type="component" value="Unassembled WGS sequence"/>
</dbReference>
<dbReference type="EMBL" id="JBBBZM010000148">
    <property type="protein sequence ID" value="KAL0632850.1"/>
    <property type="molecule type" value="Genomic_DNA"/>
</dbReference>
<keyword evidence="3" id="KW-1185">Reference proteome</keyword>
<evidence type="ECO:0000313" key="3">
    <source>
        <dbReference type="Proteomes" id="UP001447188"/>
    </source>
</evidence>
<gene>
    <name evidence="2" type="ORF">Q9L58_008279</name>
</gene>
<proteinExistence type="predicted"/>
<evidence type="ECO:0000256" key="1">
    <source>
        <dbReference type="SAM" id="MobiDB-lite"/>
    </source>
</evidence>
<feature type="region of interest" description="Disordered" evidence="1">
    <location>
        <begin position="83"/>
        <end position="104"/>
    </location>
</feature>
<reference evidence="2 3" key="1">
    <citation type="submission" date="2024-02" db="EMBL/GenBank/DDBJ databases">
        <title>Discinaceae phylogenomics.</title>
        <authorList>
            <person name="Dirks A.C."/>
            <person name="James T.Y."/>
        </authorList>
    </citation>
    <scope>NUCLEOTIDE SEQUENCE [LARGE SCALE GENOMIC DNA]</scope>
    <source>
        <strain evidence="2 3">ACD0624</strain>
    </source>
</reference>
<sequence length="104" mass="11537">MTTICSTVLKIAVQNDWRRGGWVVALICWFTCGNIMGKISSAEGEPSAVDIGGRGTGAGFELRRECGLVDKWLYHYSSWLQAGAKRRGQDTEGEEAERSDEPRR</sequence>
<accession>A0ABR3GA74</accession>
<organism evidence="2 3">
    <name type="scientific">Discina gigas</name>
    <dbReference type="NCBI Taxonomy" id="1032678"/>
    <lineage>
        <taxon>Eukaryota</taxon>
        <taxon>Fungi</taxon>
        <taxon>Dikarya</taxon>
        <taxon>Ascomycota</taxon>
        <taxon>Pezizomycotina</taxon>
        <taxon>Pezizomycetes</taxon>
        <taxon>Pezizales</taxon>
        <taxon>Discinaceae</taxon>
        <taxon>Discina</taxon>
    </lineage>
</organism>